<dbReference type="Proteomes" id="UP000285478">
    <property type="component" value="Chromosome"/>
</dbReference>
<protein>
    <submittedName>
        <fullName evidence="1">Uncharacterized protein</fullName>
    </submittedName>
</protein>
<evidence type="ECO:0000313" key="2">
    <source>
        <dbReference type="Proteomes" id="UP000285478"/>
    </source>
</evidence>
<accession>A0A410H457</accession>
<sequence>MTLTQETLRQTPVFGIAGNFAEHLNQAGEDADFVQVKTEDDKAPKGMFPIYIPGHPSFLGIYPLSNERIQADFSHPINVQMEPEICVLFDVVYNDDGDITQLNAKAFSAFNDCSIRRPNASKISQKKNWGESCTGISNQWVEIDRFDKGGILDHYHITSFLKRADDVEAYGMDSPVLGYNYFYRTLKDWMVKTFNQQTDFGPLEQLSPMLAEAGHPKQIIVTLGATRYTPFGETGYLKAGDRIGVFVYDKNAVSEAEVETYFKNDTLPANFKGSALIQSVTDTE</sequence>
<dbReference type="KEGG" id="htr:EPV75_08555"/>
<dbReference type="EMBL" id="CP035033">
    <property type="protein sequence ID" value="QAB15712.1"/>
    <property type="molecule type" value="Genomic_DNA"/>
</dbReference>
<keyword evidence="2" id="KW-1185">Reference proteome</keyword>
<evidence type="ECO:0000313" key="1">
    <source>
        <dbReference type="EMBL" id="QAB15712.1"/>
    </source>
</evidence>
<proteinExistence type="predicted"/>
<dbReference type="RefSeq" id="WP_128385107.1">
    <property type="nucleotide sequence ID" value="NZ_CP035033.1"/>
</dbReference>
<dbReference type="AlphaFoldDB" id="A0A410H457"/>
<organism evidence="1 2">
    <name type="scientific">Hydrogenovibrio thermophilus</name>
    <dbReference type="NCBI Taxonomy" id="265883"/>
    <lineage>
        <taxon>Bacteria</taxon>
        <taxon>Pseudomonadati</taxon>
        <taxon>Pseudomonadota</taxon>
        <taxon>Gammaproteobacteria</taxon>
        <taxon>Thiotrichales</taxon>
        <taxon>Piscirickettsiaceae</taxon>
        <taxon>Hydrogenovibrio</taxon>
    </lineage>
</organism>
<dbReference type="Pfam" id="PF18985">
    <property type="entry name" value="DUF5718"/>
    <property type="match status" value="1"/>
</dbReference>
<gene>
    <name evidence="1" type="ORF">EPV75_08555</name>
</gene>
<dbReference type="InterPro" id="IPR043776">
    <property type="entry name" value="DUF5718"/>
</dbReference>
<reference evidence="1 2" key="1">
    <citation type="journal article" date="2018" name="Environ. Microbiol.">
        <title>Genomes of ubiquitous marine and hypersaline Hydrogenovibrio, Thiomicrorhabdus and Thiomicrospira spp. encode a diversity of mechanisms to sustain chemolithoautotrophy in heterogeneous environments.</title>
        <authorList>
            <person name="Scott K.M."/>
            <person name="Williams J."/>
            <person name="Porter C.M.B."/>
            <person name="Russel S."/>
            <person name="Harmer T.L."/>
            <person name="Paul J.H."/>
            <person name="Antonen K.M."/>
            <person name="Bridges M.K."/>
            <person name="Camper G.J."/>
            <person name="Campla C.K."/>
            <person name="Casella L.G."/>
            <person name="Chase E."/>
            <person name="Conrad J.W."/>
            <person name="Cruz M.C."/>
            <person name="Dunlap D.S."/>
            <person name="Duran L."/>
            <person name="Fahsbender E.M."/>
            <person name="Goldsmith D.B."/>
            <person name="Keeley R.F."/>
            <person name="Kondoff M.R."/>
            <person name="Kussy B.I."/>
            <person name="Lane M.K."/>
            <person name="Lawler S."/>
            <person name="Leigh B.A."/>
            <person name="Lewis C."/>
            <person name="Lostal L.M."/>
            <person name="Marking D."/>
            <person name="Mancera P.A."/>
            <person name="McClenthan E.C."/>
            <person name="McIntyre E.A."/>
            <person name="Mine J.A."/>
            <person name="Modi S."/>
            <person name="Moore B.D."/>
            <person name="Morgan W.A."/>
            <person name="Nelson K.M."/>
            <person name="Nguyen K.N."/>
            <person name="Ogburn N."/>
            <person name="Parrino D.G."/>
            <person name="Pedapudi A.D."/>
            <person name="Pelham R.P."/>
            <person name="Preece A.M."/>
            <person name="Rampersad E.A."/>
            <person name="Richardson J.C."/>
            <person name="Rodgers C.M."/>
            <person name="Schaffer B.L."/>
            <person name="Sheridan N.E."/>
            <person name="Solone M.R."/>
            <person name="Staley Z.R."/>
            <person name="Tabuchi M."/>
            <person name="Waide R.J."/>
            <person name="Wanjugi P.W."/>
            <person name="Young S."/>
            <person name="Clum A."/>
            <person name="Daum C."/>
            <person name="Huntemann M."/>
            <person name="Ivanova N."/>
            <person name="Kyrpides N."/>
            <person name="Mikhailova N."/>
            <person name="Palaniappan K."/>
            <person name="Pillay M."/>
            <person name="Reddy T.B.K."/>
            <person name="Shapiro N."/>
            <person name="Stamatis D."/>
            <person name="Varghese N."/>
            <person name="Woyke T."/>
            <person name="Boden R."/>
            <person name="Freyermuth S.K."/>
            <person name="Kerfeld C.A."/>
        </authorList>
    </citation>
    <scope>NUCLEOTIDE SEQUENCE [LARGE SCALE GENOMIC DNA]</scope>
    <source>
        <strain evidence="1 2">JR-2</strain>
    </source>
</reference>
<name>A0A410H457_9GAMM</name>